<evidence type="ECO:0000256" key="8">
    <source>
        <dbReference type="ARBA" id="ARBA00023054"/>
    </source>
</evidence>
<evidence type="ECO:0000256" key="3">
    <source>
        <dbReference type="ARBA" id="ARBA00022490"/>
    </source>
</evidence>
<feature type="region of interest" description="Disordered" evidence="16">
    <location>
        <begin position="417"/>
        <end position="436"/>
    </location>
</feature>
<dbReference type="Ensembl" id="ENSCMUT00000005663.2">
    <property type="protein sequence ID" value="ENSCMUP00000005247.2"/>
    <property type="gene ID" value="ENSCMUG00000003531.2"/>
</dbReference>
<name>A0A8C3DEB3_CORMO</name>
<evidence type="ECO:0000256" key="16">
    <source>
        <dbReference type="SAM" id="MobiDB-lite"/>
    </source>
</evidence>
<dbReference type="GO" id="GO:0000421">
    <property type="term" value="C:autophagosome membrane"/>
    <property type="evidence" value="ECO:0007669"/>
    <property type="project" value="UniProtKB-SubCell"/>
</dbReference>
<dbReference type="GO" id="GO:0031410">
    <property type="term" value="C:cytoplasmic vesicle"/>
    <property type="evidence" value="ECO:0007669"/>
    <property type="project" value="UniProtKB-KW"/>
</dbReference>
<feature type="compositionally biased region" description="Low complexity" evidence="16">
    <location>
        <begin position="55"/>
        <end position="64"/>
    </location>
</feature>
<keyword evidence="7" id="KW-0072">Autophagy</keyword>
<evidence type="ECO:0000256" key="7">
    <source>
        <dbReference type="ARBA" id="ARBA00023006"/>
    </source>
</evidence>
<accession>A0A8C3DEB3</accession>
<evidence type="ECO:0000256" key="12">
    <source>
        <dbReference type="ARBA" id="ARBA00037854"/>
    </source>
</evidence>
<sequence>MTGDGSAQSGDVPVRVPVPGMSRCLSPNYESQQRRARPGVGPGRASRAGAGGGSAYSRSSAAPAAPEPPGRPSNSSMEDSPEEPPTSCVLLERCHFSQVLFTNVEKFYVPGTDVTCHYSLSPGIVPRGKDWVGIFQVGWKTTREYFTFLWAPVPAAGTTEQQIHFKAYYLPKDDEHYQFCYVDQDGAVRGASVPFQFRPEADDDILVVTTQGEVEEVELQNQKLRGENEELRGSCAELRQRNLQLQGELRSARELQEALESLRSSTERLELELNSLKSENRALKEQGGCREAELQRLKEQIQGLNSDKERLEGRLRAALEHLDQLQSKVSDYEKEVENLSRAEQDKTKQLQSLKGENQELLQTSAQHQKQTQDVLEQLREQQGRIQALQEEKAGAKKENQDLQDENEVLRRELSRLQRISPGSAPSAAPSPAPAEGELLFGNPYSAAGGKLGAGAEPSLRKCPICEEVFPEDFPMGDLEEHIQSHLLECPICSESFDGASPQLGENSSWIFLLRIRSHKKSWSLYGDVRNI</sequence>
<dbReference type="AlphaFoldDB" id="A0A8C3DEB3"/>
<keyword evidence="3" id="KW-0963">Cytoplasm</keyword>
<dbReference type="PANTHER" id="PTHR31915">
    <property type="entry name" value="SKICH DOMAIN-CONTAINING PROTEIN"/>
    <property type="match status" value="1"/>
</dbReference>
<dbReference type="GO" id="GO:0005856">
    <property type="term" value="C:cytoskeleton"/>
    <property type="evidence" value="ECO:0007669"/>
    <property type="project" value="UniProtKB-SubCell"/>
</dbReference>
<dbReference type="Gene3D" id="6.20.250.40">
    <property type="match status" value="1"/>
</dbReference>
<dbReference type="CDD" id="cd21969">
    <property type="entry name" value="Zn-C2H2_TAX1BP1_rpt1"/>
    <property type="match status" value="1"/>
</dbReference>
<keyword evidence="11" id="KW-0968">Cytoplasmic vesicle</keyword>
<comment type="subcellular location">
    <subcellularLocation>
        <location evidence="1">Cytoplasm</location>
        <location evidence="1">Cytoskeleton</location>
    </subcellularLocation>
    <subcellularLocation>
        <location evidence="2">Cytoplasm</location>
        <location evidence="2">Perinuclear region</location>
    </subcellularLocation>
    <subcellularLocation>
        <location evidence="12">Cytoplasmic vesicle</location>
        <location evidence="12">Autophagosome membrane</location>
        <topology evidence="12">Peripheral membrane protein</topology>
    </subcellularLocation>
</comment>
<evidence type="ECO:0000256" key="4">
    <source>
        <dbReference type="ARBA" id="ARBA00022723"/>
    </source>
</evidence>
<protein>
    <recommendedName>
        <fullName evidence="14">Calcium-binding and coiled-coil domain-containing protein 2</fullName>
    </recommendedName>
    <alternativeName>
        <fullName evidence="15">Nuclear domain 10 protein NDP52</fullName>
    </alternativeName>
</protein>
<evidence type="ECO:0000256" key="5">
    <source>
        <dbReference type="ARBA" id="ARBA00022771"/>
    </source>
</evidence>
<dbReference type="PANTHER" id="PTHR31915:SF4">
    <property type="entry name" value="CALCIUM-BINDING AND COILED-COIL DOMAIN-CONTAINING PROTEIN 2"/>
    <property type="match status" value="1"/>
</dbReference>
<keyword evidence="10" id="KW-0206">Cytoskeleton</keyword>
<keyword evidence="19" id="KW-1185">Reference proteome</keyword>
<organism evidence="18 19">
    <name type="scientific">Corvus moneduloides</name>
    <name type="common">New Caledonian crow</name>
    <dbReference type="NCBI Taxonomy" id="1196302"/>
    <lineage>
        <taxon>Eukaryota</taxon>
        <taxon>Metazoa</taxon>
        <taxon>Chordata</taxon>
        <taxon>Craniata</taxon>
        <taxon>Vertebrata</taxon>
        <taxon>Euteleostomi</taxon>
        <taxon>Archelosauria</taxon>
        <taxon>Archosauria</taxon>
        <taxon>Dinosauria</taxon>
        <taxon>Saurischia</taxon>
        <taxon>Theropoda</taxon>
        <taxon>Coelurosauria</taxon>
        <taxon>Aves</taxon>
        <taxon>Neognathae</taxon>
        <taxon>Neoaves</taxon>
        <taxon>Telluraves</taxon>
        <taxon>Australaves</taxon>
        <taxon>Passeriformes</taxon>
        <taxon>Corvoidea</taxon>
        <taxon>Corvidae</taxon>
        <taxon>Corvus</taxon>
    </lineage>
</organism>
<evidence type="ECO:0000256" key="1">
    <source>
        <dbReference type="ARBA" id="ARBA00004245"/>
    </source>
</evidence>
<evidence type="ECO:0000256" key="6">
    <source>
        <dbReference type="ARBA" id="ARBA00022833"/>
    </source>
</evidence>
<keyword evidence="4" id="KW-0479">Metal-binding</keyword>
<evidence type="ECO:0000256" key="2">
    <source>
        <dbReference type="ARBA" id="ARBA00004556"/>
    </source>
</evidence>
<dbReference type="GO" id="GO:0008270">
    <property type="term" value="F:zinc ion binding"/>
    <property type="evidence" value="ECO:0007669"/>
    <property type="project" value="UniProtKB-KW"/>
</dbReference>
<accession>A0A8U7NRR4</accession>
<comment type="similarity">
    <text evidence="13">Belongs to the CALCOCO family.</text>
</comment>
<evidence type="ECO:0000256" key="13">
    <source>
        <dbReference type="ARBA" id="ARBA00037963"/>
    </source>
</evidence>
<reference evidence="18" key="2">
    <citation type="submission" date="2025-08" db="UniProtKB">
        <authorList>
            <consortium name="Ensembl"/>
        </authorList>
    </citation>
    <scope>IDENTIFICATION</scope>
</reference>
<dbReference type="Gene3D" id="2.60.40.2840">
    <property type="match status" value="1"/>
</dbReference>
<dbReference type="GO" id="GO:0048471">
    <property type="term" value="C:perinuclear region of cytoplasm"/>
    <property type="evidence" value="ECO:0007669"/>
    <property type="project" value="UniProtKB-SubCell"/>
</dbReference>
<evidence type="ECO:0000313" key="18">
    <source>
        <dbReference type="Ensembl" id="ENSCMUP00000005247.2"/>
    </source>
</evidence>
<keyword evidence="6" id="KW-0862">Zinc</keyword>
<evidence type="ECO:0000256" key="15">
    <source>
        <dbReference type="ARBA" id="ARBA00041519"/>
    </source>
</evidence>
<reference evidence="19" key="1">
    <citation type="submission" date="2019-10" db="EMBL/GenBank/DDBJ databases">
        <title>Corvus moneduloides (New Caledonian crow) genome, bCorMon1, primary haplotype.</title>
        <authorList>
            <person name="Rutz C."/>
            <person name="Fungtammasan C."/>
            <person name="Mountcastle J."/>
            <person name="Formenti G."/>
            <person name="Chow W."/>
            <person name="Howe K."/>
            <person name="Steele M.P."/>
            <person name="Fernandes J."/>
            <person name="Gilbert M.T.P."/>
            <person name="Fedrigo O."/>
            <person name="Jarvis E.D."/>
            <person name="Gemmell N."/>
        </authorList>
    </citation>
    <scope>NUCLEOTIDE SEQUENCE [LARGE SCALE GENOMIC DNA]</scope>
</reference>
<feature type="compositionally biased region" description="Low complexity" evidence="16">
    <location>
        <begin position="420"/>
        <end position="429"/>
    </location>
</feature>
<dbReference type="Gene3D" id="1.10.287.1490">
    <property type="match status" value="1"/>
</dbReference>
<dbReference type="Proteomes" id="UP000694553">
    <property type="component" value="Unassembled WGS sequence"/>
</dbReference>
<proteinExistence type="inferred from homology"/>
<keyword evidence="5" id="KW-0863">Zinc-finger</keyword>
<evidence type="ECO:0000256" key="11">
    <source>
        <dbReference type="ARBA" id="ARBA00023329"/>
    </source>
</evidence>
<feature type="domain" description="UBZ1-type" evidence="17">
    <location>
        <begin position="459"/>
        <end position="485"/>
    </location>
</feature>
<gene>
    <name evidence="18" type="primary">CALCOCO2</name>
</gene>
<dbReference type="InterPro" id="IPR041611">
    <property type="entry name" value="SKICH"/>
</dbReference>
<dbReference type="InterPro" id="IPR051002">
    <property type="entry name" value="UBA_autophagy_assoc_protein"/>
</dbReference>
<dbReference type="InterPro" id="IPR041641">
    <property type="entry name" value="CALCOCO1/2_Zn_UBZ1"/>
</dbReference>
<feature type="region of interest" description="Disordered" evidence="16">
    <location>
        <begin position="1"/>
        <end position="84"/>
    </location>
</feature>
<evidence type="ECO:0000256" key="9">
    <source>
        <dbReference type="ARBA" id="ARBA00023136"/>
    </source>
</evidence>
<dbReference type="GO" id="GO:0098792">
    <property type="term" value="P:xenophagy"/>
    <property type="evidence" value="ECO:0007669"/>
    <property type="project" value="TreeGrafter"/>
</dbReference>
<dbReference type="GO" id="GO:1901098">
    <property type="term" value="P:positive regulation of autophagosome maturation"/>
    <property type="evidence" value="ECO:0007669"/>
    <property type="project" value="TreeGrafter"/>
</dbReference>
<dbReference type="Pfam" id="PF18112">
    <property type="entry name" value="Zn-C2H2_12"/>
    <property type="match status" value="1"/>
</dbReference>
<evidence type="ECO:0000256" key="10">
    <source>
        <dbReference type="ARBA" id="ARBA00023212"/>
    </source>
</evidence>
<evidence type="ECO:0000313" key="19">
    <source>
        <dbReference type="Proteomes" id="UP000694553"/>
    </source>
</evidence>
<keyword evidence="9" id="KW-0472">Membrane</keyword>
<dbReference type="PROSITE" id="PS51905">
    <property type="entry name" value="ZF_UBZ1"/>
    <property type="match status" value="1"/>
</dbReference>
<dbReference type="GO" id="GO:0016605">
    <property type="term" value="C:PML body"/>
    <property type="evidence" value="ECO:0007669"/>
    <property type="project" value="TreeGrafter"/>
</dbReference>
<reference evidence="18" key="3">
    <citation type="submission" date="2025-09" db="UniProtKB">
        <authorList>
            <consortium name="Ensembl"/>
        </authorList>
    </citation>
    <scope>IDENTIFICATION</scope>
</reference>
<evidence type="ECO:0000256" key="14">
    <source>
        <dbReference type="ARBA" id="ARBA00040931"/>
    </source>
</evidence>
<evidence type="ECO:0000259" key="17">
    <source>
        <dbReference type="PROSITE" id="PS51905"/>
    </source>
</evidence>
<keyword evidence="8" id="KW-0175">Coiled coil</keyword>
<dbReference type="Pfam" id="PF17751">
    <property type="entry name" value="SKICH"/>
    <property type="match status" value="1"/>
</dbReference>
<dbReference type="FunFam" id="2.60.40.2840:FF:000002">
    <property type="entry name" value="Tax1-binding protein 1 isoform 2"/>
    <property type="match status" value="1"/>
</dbReference>